<dbReference type="EMBL" id="JACBZO010000001">
    <property type="protein sequence ID" value="NYI41289.1"/>
    <property type="molecule type" value="Genomic_DNA"/>
</dbReference>
<gene>
    <name evidence="1" type="ORF">BKA03_001408</name>
</gene>
<evidence type="ECO:0008006" key="3">
    <source>
        <dbReference type="Google" id="ProtNLM"/>
    </source>
</evidence>
<proteinExistence type="predicted"/>
<dbReference type="AlphaFoldDB" id="A0A7Y9Z9H6"/>
<dbReference type="RefSeq" id="WP_152649536.1">
    <property type="nucleotide sequence ID" value="NZ_BBRC01000005.1"/>
</dbReference>
<keyword evidence="2" id="KW-1185">Reference proteome</keyword>
<organism evidence="1 2">
    <name type="scientific">Demequina lutea</name>
    <dbReference type="NCBI Taxonomy" id="431489"/>
    <lineage>
        <taxon>Bacteria</taxon>
        <taxon>Bacillati</taxon>
        <taxon>Actinomycetota</taxon>
        <taxon>Actinomycetes</taxon>
        <taxon>Micrococcales</taxon>
        <taxon>Demequinaceae</taxon>
        <taxon>Demequina</taxon>
    </lineage>
</organism>
<name>A0A7Y9Z9H6_9MICO</name>
<evidence type="ECO:0000313" key="2">
    <source>
        <dbReference type="Proteomes" id="UP000547973"/>
    </source>
</evidence>
<reference evidence="1 2" key="1">
    <citation type="submission" date="2020-07" db="EMBL/GenBank/DDBJ databases">
        <title>Sequencing the genomes of 1000 actinobacteria strains.</title>
        <authorList>
            <person name="Klenk H.-P."/>
        </authorList>
    </citation>
    <scope>NUCLEOTIDE SEQUENCE [LARGE SCALE GENOMIC DNA]</scope>
    <source>
        <strain evidence="1 2">DSM 19970</strain>
    </source>
</reference>
<comment type="caution">
    <text evidence="1">The sequence shown here is derived from an EMBL/GenBank/DDBJ whole genome shotgun (WGS) entry which is preliminary data.</text>
</comment>
<protein>
    <recommendedName>
        <fullName evidence="3">Golgi phosphoprotein 3 (GPP34)</fullName>
    </recommendedName>
</protein>
<dbReference type="Proteomes" id="UP000547973">
    <property type="component" value="Unassembled WGS sequence"/>
</dbReference>
<accession>A0A7Y9Z9H6</accession>
<sequence length="228" mass="24325">MTTPTLTPSQMTFLIGSKFLPQAEITEPRIVAVATSLKGDGTSLRLAVRTIAGALLGLREEGTISMEYVEAKKLGIFTTRHVMITSVGTTSFPAESIEATLASAAAKGPTTVTRLVERWFGPQVPDPAVMAYTPVLQSLIASGLIVTVSHDVDRNKAAAVLTGHKTKTVEGMEPNREAIAGVLGSLAGWAERWTSFESSDSVVADRLMSEARLALNNKVEQRDNAIDD</sequence>
<evidence type="ECO:0000313" key="1">
    <source>
        <dbReference type="EMBL" id="NYI41289.1"/>
    </source>
</evidence>